<dbReference type="Gene3D" id="1.10.10.580">
    <property type="entry name" value="Structural maintenance of chromosome 1. Chain E"/>
    <property type="match status" value="1"/>
</dbReference>
<feature type="domain" description="Rad21/Rec8-like protein C-terminal eukaryotic" evidence="2">
    <location>
        <begin position="224"/>
        <end position="276"/>
    </location>
</feature>
<sequence>YGTKFSYISLKQIPDEIDITGEASLPDIYTSEAPLSKQTPKEREKKSERKERSLQPKDEQSKDQQPREKNLWSIHWFLQRIYSWHRRQKVPRDMETPAEKEILRDDPNAEQSGLLERSEASTIGFTPDTDGKVKVGEFPISADQDMEPPEMEPTAPLRRPSSLLRSSMTGLLSPIHEPSDFDEYMEDIGDLPTLMEQSEVTQSLEEQTSDTWRMVNGAMRLSDGQVVFRNLCPPQLTERKSAAKVFYHLLALHKNGIFELKQRDPYQMTNIYIQKGTNY</sequence>
<dbReference type="EMBL" id="RCHS01001135">
    <property type="protein sequence ID" value="RMX55029.1"/>
    <property type="molecule type" value="Genomic_DNA"/>
</dbReference>
<gene>
    <name evidence="3" type="ORF">pdam_00007263</name>
</gene>
<feature type="compositionally biased region" description="Basic and acidic residues" evidence="1">
    <location>
        <begin position="90"/>
        <end position="107"/>
    </location>
</feature>
<evidence type="ECO:0000313" key="4">
    <source>
        <dbReference type="Proteomes" id="UP000275408"/>
    </source>
</evidence>
<accession>A0A3M6UN53</accession>
<evidence type="ECO:0000256" key="1">
    <source>
        <dbReference type="SAM" id="MobiDB-lite"/>
    </source>
</evidence>
<dbReference type="Pfam" id="PF04824">
    <property type="entry name" value="Rad21_Rec8"/>
    <property type="match status" value="1"/>
</dbReference>
<protein>
    <recommendedName>
        <fullName evidence="2">Rad21/Rec8-like protein C-terminal eukaryotic domain-containing protein</fullName>
    </recommendedName>
</protein>
<feature type="non-terminal residue" evidence="3">
    <location>
        <position position="279"/>
    </location>
</feature>
<dbReference type="Proteomes" id="UP000275408">
    <property type="component" value="Unassembled WGS sequence"/>
</dbReference>
<proteinExistence type="predicted"/>
<feature type="compositionally biased region" description="Basic and acidic residues" evidence="1">
    <location>
        <begin position="39"/>
        <end position="67"/>
    </location>
</feature>
<feature type="region of interest" description="Disordered" evidence="1">
    <location>
        <begin position="19"/>
        <end position="67"/>
    </location>
</feature>
<evidence type="ECO:0000313" key="3">
    <source>
        <dbReference type="EMBL" id="RMX55029.1"/>
    </source>
</evidence>
<dbReference type="AlphaFoldDB" id="A0A3M6UN53"/>
<evidence type="ECO:0000259" key="2">
    <source>
        <dbReference type="Pfam" id="PF04824"/>
    </source>
</evidence>
<dbReference type="OrthoDB" id="5982753at2759"/>
<dbReference type="InterPro" id="IPR006909">
    <property type="entry name" value="Rad21/Rec8_C_eu"/>
</dbReference>
<feature type="non-terminal residue" evidence="3">
    <location>
        <position position="1"/>
    </location>
</feature>
<feature type="region of interest" description="Disordered" evidence="1">
    <location>
        <begin position="88"/>
        <end position="133"/>
    </location>
</feature>
<keyword evidence="4" id="KW-1185">Reference proteome</keyword>
<dbReference type="SUPFAM" id="SSF46785">
    <property type="entry name" value="Winged helix' DNA-binding domain"/>
    <property type="match status" value="1"/>
</dbReference>
<dbReference type="InterPro" id="IPR036390">
    <property type="entry name" value="WH_DNA-bd_sf"/>
</dbReference>
<dbReference type="STRING" id="46731.A0A3M6UN53"/>
<organism evidence="3 4">
    <name type="scientific">Pocillopora damicornis</name>
    <name type="common">Cauliflower coral</name>
    <name type="synonym">Millepora damicornis</name>
    <dbReference type="NCBI Taxonomy" id="46731"/>
    <lineage>
        <taxon>Eukaryota</taxon>
        <taxon>Metazoa</taxon>
        <taxon>Cnidaria</taxon>
        <taxon>Anthozoa</taxon>
        <taxon>Hexacorallia</taxon>
        <taxon>Scleractinia</taxon>
        <taxon>Astrocoeniina</taxon>
        <taxon>Pocilloporidae</taxon>
        <taxon>Pocillopora</taxon>
    </lineage>
</organism>
<name>A0A3M6UN53_POCDA</name>
<comment type="caution">
    <text evidence="3">The sequence shown here is derived from an EMBL/GenBank/DDBJ whole genome shotgun (WGS) entry which is preliminary data.</text>
</comment>
<reference evidence="3 4" key="1">
    <citation type="journal article" date="2018" name="Sci. Rep.">
        <title>Comparative analysis of the Pocillopora damicornis genome highlights role of immune system in coral evolution.</title>
        <authorList>
            <person name="Cunning R."/>
            <person name="Bay R.A."/>
            <person name="Gillette P."/>
            <person name="Baker A.C."/>
            <person name="Traylor-Knowles N."/>
        </authorList>
    </citation>
    <scope>NUCLEOTIDE SEQUENCE [LARGE SCALE GENOMIC DNA]</scope>
    <source>
        <strain evidence="3">RSMAS</strain>
        <tissue evidence="3">Whole animal</tissue>
    </source>
</reference>
<dbReference type="InterPro" id="IPR023093">
    <property type="entry name" value="ScpA-like_C"/>
</dbReference>